<feature type="transmembrane region" description="Helical" evidence="1">
    <location>
        <begin position="363"/>
        <end position="386"/>
    </location>
</feature>
<dbReference type="AlphaFoldDB" id="A0A813MA83"/>
<evidence type="ECO:0000256" key="1">
    <source>
        <dbReference type="SAM" id="Phobius"/>
    </source>
</evidence>
<feature type="transmembrane region" description="Helical" evidence="1">
    <location>
        <begin position="193"/>
        <end position="212"/>
    </location>
</feature>
<feature type="transmembrane region" description="Helical" evidence="1">
    <location>
        <begin position="164"/>
        <end position="181"/>
    </location>
</feature>
<dbReference type="Pfam" id="PF05024">
    <property type="entry name" value="Gpi1"/>
    <property type="match status" value="1"/>
</dbReference>
<reference evidence="2" key="1">
    <citation type="submission" date="2021-02" db="EMBL/GenBank/DDBJ databases">
        <authorList>
            <person name="Nowell W R."/>
        </authorList>
    </citation>
    <scope>NUCLEOTIDE SEQUENCE</scope>
    <source>
        <strain evidence="2">Ploen Becks lab</strain>
    </source>
</reference>
<dbReference type="GO" id="GO:0016020">
    <property type="term" value="C:membrane"/>
    <property type="evidence" value="ECO:0007669"/>
    <property type="project" value="InterPro"/>
</dbReference>
<dbReference type="InterPro" id="IPR007720">
    <property type="entry name" value="PigQ/GPI1"/>
</dbReference>
<gene>
    <name evidence="2" type="ORF">OXX778_LOCUS1870</name>
</gene>
<name>A0A813MA83_9BILA</name>
<feature type="transmembrane region" description="Helical" evidence="1">
    <location>
        <begin position="392"/>
        <end position="414"/>
    </location>
</feature>
<feature type="transmembrane region" description="Helical" evidence="1">
    <location>
        <begin position="265"/>
        <end position="283"/>
    </location>
</feature>
<keyword evidence="1" id="KW-0812">Transmembrane</keyword>
<feature type="transmembrane region" description="Helical" evidence="1">
    <location>
        <begin position="295"/>
        <end position="323"/>
    </location>
</feature>
<keyword evidence="1" id="KW-0472">Membrane</keyword>
<evidence type="ECO:0008006" key="4">
    <source>
        <dbReference type="Google" id="ProtNLM"/>
    </source>
</evidence>
<dbReference type="PANTHER" id="PTHR21329">
    <property type="entry name" value="PHOSPHATIDYLINOSITOL N-ACETYLGLUCOSAMINYLTRANSFERASE SUBUNIT Q-RELATED"/>
    <property type="match status" value="1"/>
</dbReference>
<feature type="transmembrane region" description="Helical" evidence="1">
    <location>
        <begin position="232"/>
        <end position="253"/>
    </location>
</feature>
<organism evidence="2 3">
    <name type="scientific">Brachionus calyciflorus</name>
    <dbReference type="NCBI Taxonomy" id="104777"/>
    <lineage>
        <taxon>Eukaryota</taxon>
        <taxon>Metazoa</taxon>
        <taxon>Spiralia</taxon>
        <taxon>Gnathifera</taxon>
        <taxon>Rotifera</taxon>
        <taxon>Eurotatoria</taxon>
        <taxon>Monogononta</taxon>
        <taxon>Pseudotrocha</taxon>
        <taxon>Ploima</taxon>
        <taxon>Brachionidae</taxon>
        <taxon>Brachionus</taxon>
    </lineage>
</organism>
<dbReference type="GO" id="GO:0006506">
    <property type="term" value="P:GPI anchor biosynthetic process"/>
    <property type="evidence" value="ECO:0007669"/>
    <property type="project" value="InterPro"/>
</dbReference>
<proteinExistence type="predicted"/>
<dbReference type="EMBL" id="CAJNOC010000131">
    <property type="protein sequence ID" value="CAF0717831.1"/>
    <property type="molecule type" value="Genomic_DNA"/>
</dbReference>
<evidence type="ECO:0000313" key="2">
    <source>
        <dbReference type="EMBL" id="CAF0717831.1"/>
    </source>
</evidence>
<protein>
    <recommendedName>
        <fullName evidence="4">Phosphatidylinositol N-acetylglucosaminyltransferase subunit Q</fullName>
    </recommendedName>
</protein>
<dbReference type="GO" id="GO:0005783">
    <property type="term" value="C:endoplasmic reticulum"/>
    <property type="evidence" value="ECO:0007669"/>
    <property type="project" value="TreeGrafter"/>
</dbReference>
<comment type="caution">
    <text evidence="2">The sequence shown here is derived from an EMBL/GenBank/DDBJ whole genome shotgun (WGS) entry which is preliminary data.</text>
</comment>
<keyword evidence="1" id="KW-1133">Transmembrane helix</keyword>
<dbReference type="OrthoDB" id="70250at2759"/>
<keyword evidence="3" id="KW-1185">Reference proteome</keyword>
<dbReference type="Proteomes" id="UP000663879">
    <property type="component" value="Unassembled WGS sequence"/>
</dbReference>
<evidence type="ECO:0000313" key="3">
    <source>
        <dbReference type="Proteomes" id="UP000663879"/>
    </source>
</evidence>
<accession>A0A813MA83</accession>
<dbReference type="PANTHER" id="PTHR21329:SF3">
    <property type="entry name" value="PHOSPHATIDYLINOSITOL N-ACETYLGLUCOSAMINYLTRANSFERASE SUBUNIT Q"/>
    <property type="match status" value="1"/>
</dbReference>
<sequence length="491" mass="58141">MDNVDITNNYNLIKCYIPNEMVENFIKNHEKEMYLSGCSIEKLNKNQHEYEFFIESISNNSKIGSSIGLLTKNETHAKHFLQNGLQFIICFDSNKKDNMELRLFKNSHQIQNSKFLIIFYNQESNFKAKFFQKSAYSSFDKILNEKKEKLSQNKLISHLNESSYFLENLILTFNILYLCVFKDNNSLRKRSKFYSYLVNLICGALFSTLILLNPYFDAIDWLNNFVANYMQIMMNFLTSTLNWLMGVPVGFKLNTRLAEFLARFFLYHIYLWESSLLIFKSFLPYLINLTLYSGFLGISFMIYFLIDVFTLLTIHTTCFYIYAGRIYKLEIESLKSLFRLFRGKKSNPLRNRIDSYSYNIQQLFIGTLGFCLTFFLLPTVLIFYLVFISLRIVLLLIVNLLFLISSFLMCIPIYEFTLLFASSKFWTHYSEKFQISLSEKFKSNEKITFFETESLKYGLKNVLEHTEWKRYNQQGQNMGILLKRVLNGMKI</sequence>